<dbReference type="RefSeq" id="WP_173075567.1">
    <property type="nucleotide sequence ID" value="NZ_CP041345.1"/>
</dbReference>
<dbReference type="PANTHER" id="PTHR43375">
    <property type="entry name" value="OROTIDINE 5'-PHOSPHATE DECARBOXYLASE"/>
    <property type="match status" value="1"/>
</dbReference>
<dbReference type="GO" id="GO:0004590">
    <property type="term" value="F:orotidine-5'-phosphate decarboxylase activity"/>
    <property type="evidence" value="ECO:0007669"/>
    <property type="project" value="UniProtKB-UniRule"/>
</dbReference>
<evidence type="ECO:0000313" key="9">
    <source>
        <dbReference type="EMBL" id="QKG80644.1"/>
    </source>
</evidence>
<dbReference type="SUPFAM" id="SSF51366">
    <property type="entry name" value="Ribulose-phoshate binding barrel"/>
    <property type="match status" value="1"/>
</dbReference>
<comment type="catalytic activity">
    <reaction evidence="6">
        <text>orotidine 5'-phosphate + H(+) = UMP + CO2</text>
        <dbReference type="Rhea" id="RHEA:11596"/>
        <dbReference type="ChEBI" id="CHEBI:15378"/>
        <dbReference type="ChEBI" id="CHEBI:16526"/>
        <dbReference type="ChEBI" id="CHEBI:57538"/>
        <dbReference type="ChEBI" id="CHEBI:57865"/>
        <dbReference type="EC" id="4.1.1.23"/>
    </reaction>
</comment>
<name>A0A7D4C1C0_9BACT</name>
<protein>
    <recommendedName>
        <fullName evidence="7">Orotidine-5'-phosphate decarboxylase</fullName>
        <ecNumber evidence="7">4.1.1.23</ecNumber>
    </recommendedName>
</protein>
<keyword evidence="3" id="KW-0210">Decarboxylase</keyword>
<dbReference type="NCBIfam" id="TIGR02127">
    <property type="entry name" value="pyrF_sub2"/>
    <property type="match status" value="1"/>
</dbReference>
<proteinExistence type="inferred from homology"/>
<evidence type="ECO:0000256" key="1">
    <source>
        <dbReference type="ARBA" id="ARBA00004861"/>
    </source>
</evidence>
<keyword evidence="4" id="KW-0665">Pyrimidine biosynthesis</keyword>
<evidence type="ECO:0000256" key="3">
    <source>
        <dbReference type="ARBA" id="ARBA00022793"/>
    </source>
</evidence>
<keyword evidence="5 9" id="KW-0456">Lyase</keyword>
<dbReference type="AlphaFoldDB" id="A0A7D4C1C0"/>
<dbReference type="EC" id="4.1.1.23" evidence="7"/>
<evidence type="ECO:0000313" key="10">
    <source>
        <dbReference type="Proteomes" id="UP000500961"/>
    </source>
</evidence>
<dbReference type="SMART" id="SM00934">
    <property type="entry name" value="OMPdecase"/>
    <property type="match status" value="1"/>
</dbReference>
<dbReference type="GO" id="GO:0006207">
    <property type="term" value="P:'de novo' pyrimidine nucleobase biosynthetic process"/>
    <property type="evidence" value="ECO:0007669"/>
    <property type="project" value="InterPro"/>
</dbReference>
<dbReference type="KEGG" id="ttz:FHG85_10320"/>
<dbReference type="Pfam" id="PF00215">
    <property type="entry name" value="OMPdecase"/>
    <property type="match status" value="1"/>
</dbReference>
<evidence type="ECO:0000256" key="6">
    <source>
        <dbReference type="ARBA" id="ARBA00049157"/>
    </source>
</evidence>
<dbReference type="InterPro" id="IPR013785">
    <property type="entry name" value="Aldolase_TIM"/>
</dbReference>
<dbReference type="GO" id="GO:0044205">
    <property type="term" value="P:'de novo' UMP biosynthetic process"/>
    <property type="evidence" value="ECO:0007669"/>
    <property type="project" value="UniProtKB-UniPathway"/>
</dbReference>
<evidence type="ECO:0000256" key="4">
    <source>
        <dbReference type="ARBA" id="ARBA00022975"/>
    </source>
</evidence>
<organism evidence="9 10">
    <name type="scientific">Tenuifilum thalassicum</name>
    <dbReference type="NCBI Taxonomy" id="2590900"/>
    <lineage>
        <taxon>Bacteria</taxon>
        <taxon>Pseudomonadati</taxon>
        <taxon>Bacteroidota</taxon>
        <taxon>Bacteroidia</taxon>
        <taxon>Bacteroidales</taxon>
        <taxon>Tenuifilaceae</taxon>
        <taxon>Tenuifilum</taxon>
    </lineage>
</organism>
<evidence type="ECO:0000256" key="5">
    <source>
        <dbReference type="ARBA" id="ARBA00023239"/>
    </source>
</evidence>
<feature type="domain" description="Orotidine 5'-phosphate decarboxylase" evidence="8">
    <location>
        <begin position="16"/>
        <end position="256"/>
    </location>
</feature>
<evidence type="ECO:0000259" key="8">
    <source>
        <dbReference type="SMART" id="SM00934"/>
    </source>
</evidence>
<dbReference type="CDD" id="cd04725">
    <property type="entry name" value="OMP_decarboxylase_like"/>
    <property type="match status" value="1"/>
</dbReference>
<comment type="similarity">
    <text evidence="2">Belongs to the OMP decarboxylase family. Type 2 subfamily.</text>
</comment>
<gene>
    <name evidence="9" type="primary">pyrF</name>
    <name evidence="9" type="ORF">FHG85_10320</name>
</gene>
<dbReference type="Gene3D" id="3.20.20.70">
    <property type="entry name" value="Aldolase class I"/>
    <property type="match status" value="1"/>
</dbReference>
<sequence>MTAQELFEQIKKKRSFLCVGLDTELTKIPEHLLSKEDPMFEFNKKIIEATHDLAIAYKLNLAFYEVHGASGWISLMNTVKYIRKYHPEIFIIADAKRGDIANTARMYAKAYFRSLNCDAVTVSPYLGQDSVMPYLEYDNKWTILLAITSNESFKDFQTIENKDTGNKVFEEVVLKSMHWGSDANMMYVVGATHPEYFAAVRKHAPNHFLLVPGVGQQGGSLQKVAESGMTDNCGLIVNSSRGIIYADISGNFTVEARKRAFTLQQEMEILLKQKGLI</sequence>
<keyword evidence="10" id="KW-1185">Reference proteome</keyword>
<evidence type="ECO:0000256" key="2">
    <source>
        <dbReference type="ARBA" id="ARBA00008847"/>
    </source>
</evidence>
<dbReference type="PANTHER" id="PTHR43375:SF1">
    <property type="entry name" value="OROTIDINE 5'-PHOSPHATE DECARBOXYLASE"/>
    <property type="match status" value="1"/>
</dbReference>
<dbReference type="EMBL" id="CP041345">
    <property type="protein sequence ID" value="QKG80644.1"/>
    <property type="molecule type" value="Genomic_DNA"/>
</dbReference>
<dbReference type="Proteomes" id="UP000500961">
    <property type="component" value="Chromosome"/>
</dbReference>
<dbReference type="InterPro" id="IPR011060">
    <property type="entry name" value="RibuloseP-bd_barrel"/>
</dbReference>
<comment type="pathway">
    <text evidence="1">Pyrimidine metabolism; UMP biosynthesis via de novo pathway; UMP from orotate: step 2/2.</text>
</comment>
<dbReference type="InterPro" id="IPR001754">
    <property type="entry name" value="OMPdeCOase_dom"/>
</dbReference>
<dbReference type="PROSITE" id="PS00156">
    <property type="entry name" value="OMPDECASE"/>
    <property type="match status" value="1"/>
</dbReference>
<reference evidence="9 10" key="1">
    <citation type="submission" date="2019-07" db="EMBL/GenBank/DDBJ databases">
        <title>Thalassofilum flectens gen. nov., sp. nov., a novel moderate thermophilic anaerobe from a shallow sea hot spring in Kunashir Island (Russia), representing a new family in the order Bacteroidales, and proposal of Thalassofilacea fam. nov.</title>
        <authorList>
            <person name="Kochetkova T.V."/>
            <person name="Podosokorskaya O.A."/>
            <person name="Novikov A."/>
            <person name="Elcheninov A.G."/>
            <person name="Toshchakov S.V."/>
            <person name="Kublanov I.V."/>
        </authorList>
    </citation>
    <scope>NUCLEOTIDE SEQUENCE [LARGE SCALE GENOMIC DNA]</scope>
    <source>
        <strain evidence="9 10">38-H</strain>
    </source>
</reference>
<evidence type="ECO:0000256" key="7">
    <source>
        <dbReference type="NCBIfam" id="TIGR02127"/>
    </source>
</evidence>
<dbReference type="InterPro" id="IPR011995">
    <property type="entry name" value="OMPdecase_type-2"/>
</dbReference>
<dbReference type="UniPathway" id="UPA00070">
    <property type="reaction ID" value="UER00120"/>
</dbReference>
<accession>A0A7D4C1C0</accession>
<dbReference type="InterPro" id="IPR018089">
    <property type="entry name" value="OMPdecase_AS"/>
</dbReference>